<sequence>MPLPKLNTHEEMKHLLDASMNHDPVTTAIAKDAQKDKREGLVKQEGKFFNLPSGKQIPWDPSRPIQFLVATKLAKVKPKINAAYATDNSAVFQINKDNKDPPKVQSAMQHIDWDPPKLGLEAALKKQSAIKEEALKQQKKFRMEVNTATTQAEVLRGRRRV</sequence>
<evidence type="ECO:0000313" key="2">
    <source>
        <dbReference type="Proteomes" id="UP000235392"/>
    </source>
</evidence>
<name>A0A2N5UBW4_9BASI</name>
<dbReference type="Proteomes" id="UP000235392">
    <property type="component" value="Unassembled WGS sequence"/>
</dbReference>
<dbReference type="EMBL" id="PGCI01000182">
    <property type="protein sequence ID" value="PLW35239.1"/>
    <property type="molecule type" value="Genomic_DNA"/>
</dbReference>
<proteinExistence type="predicted"/>
<reference evidence="1 2" key="1">
    <citation type="submission" date="2017-11" db="EMBL/GenBank/DDBJ databases">
        <title>De novo assembly and phasing of dikaryotic genomes from two isolates of Puccinia coronata f. sp. avenae, the causal agent of oat crown rust.</title>
        <authorList>
            <person name="Miller M.E."/>
            <person name="Zhang Y."/>
            <person name="Omidvar V."/>
            <person name="Sperschneider J."/>
            <person name="Schwessinger B."/>
            <person name="Raley C."/>
            <person name="Palmer J.M."/>
            <person name="Garnica D."/>
            <person name="Upadhyaya N."/>
            <person name="Rathjen J."/>
            <person name="Taylor J.M."/>
            <person name="Park R.F."/>
            <person name="Dodds P.N."/>
            <person name="Hirsch C.D."/>
            <person name="Kianian S.F."/>
            <person name="Figueroa M."/>
        </authorList>
    </citation>
    <scope>NUCLEOTIDE SEQUENCE [LARGE SCALE GENOMIC DNA]</scope>
    <source>
        <strain evidence="1">12SD80</strain>
    </source>
</reference>
<protein>
    <submittedName>
        <fullName evidence="1">Uncharacterized protein</fullName>
    </submittedName>
</protein>
<gene>
    <name evidence="1" type="ORF">PCASD_08619</name>
</gene>
<comment type="caution">
    <text evidence="1">The sequence shown here is derived from an EMBL/GenBank/DDBJ whole genome shotgun (WGS) entry which is preliminary data.</text>
</comment>
<organism evidence="1 2">
    <name type="scientific">Puccinia coronata f. sp. avenae</name>
    <dbReference type="NCBI Taxonomy" id="200324"/>
    <lineage>
        <taxon>Eukaryota</taxon>
        <taxon>Fungi</taxon>
        <taxon>Dikarya</taxon>
        <taxon>Basidiomycota</taxon>
        <taxon>Pucciniomycotina</taxon>
        <taxon>Pucciniomycetes</taxon>
        <taxon>Pucciniales</taxon>
        <taxon>Pucciniaceae</taxon>
        <taxon>Puccinia</taxon>
    </lineage>
</organism>
<dbReference type="AlphaFoldDB" id="A0A2N5UBW4"/>
<evidence type="ECO:0000313" key="1">
    <source>
        <dbReference type="EMBL" id="PLW35239.1"/>
    </source>
</evidence>
<accession>A0A2N5UBW4</accession>